<dbReference type="InterPro" id="IPR002735">
    <property type="entry name" value="Transl_init_fac_IF2/IF5_dom"/>
</dbReference>
<sequence>MEDYEALLDRAIANLPDMETTDARFVIPEPKIMVEGKTTILDNFNNIADVLNREPDHVMKYLTREMGTAGKIDGMRAVFQGRFSKEQIKSNIEAYVEEFVMCSECGRPDTQLMKMDRIMVLKCAACGAHRPVKKRRASAPVKQDAIEEGKEYDVRIDAVGSKGDGIAKMDRFTIFVPGAAKGETLKIRIKRISGTLAFAEKV</sequence>
<dbReference type="Pfam" id="PF01938">
    <property type="entry name" value="TRAM"/>
    <property type="match status" value="1"/>
</dbReference>
<evidence type="ECO:0000313" key="11">
    <source>
        <dbReference type="EMBL" id="SFM44496.1"/>
    </source>
</evidence>
<dbReference type="InterPro" id="IPR002792">
    <property type="entry name" value="TRAM_dom"/>
</dbReference>
<dbReference type="Pfam" id="PF01873">
    <property type="entry name" value="eIF-5_eIF-2B"/>
    <property type="match status" value="1"/>
</dbReference>
<dbReference type="STRING" id="487685.SAMN04488696_1240"/>
<keyword evidence="12" id="KW-1185">Reference proteome</keyword>
<dbReference type="EMBL" id="FOUJ01000002">
    <property type="protein sequence ID" value="SFM44496.1"/>
    <property type="molecule type" value="Genomic_DNA"/>
</dbReference>
<evidence type="ECO:0000256" key="9">
    <source>
        <dbReference type="HAMAP-Rule" id="MF_00232"/>
    </source>
</evidence>
<dbReference type="Gene3D" id="3.30.30.170">
    <property type="match status" value="1"/>
</dbReference>
<dbReference type="HAMAP" id="MF_00232">
    <property type="entry name" value="eIF_2_beta"/>
    <property type="match status" value="1"/>
</dbReference>
<dbReference type="PROSITE" id="PS50926">
    <property type="entry name" value="TRAM"/>
    <property type="match status" value="1"/>
</dbReference>
<organism evidence="11 12">
    <name type="scientific">Methanolobus profundi</name>
    <dbReference type="NCBI Taxonomy" id="487685"/>
    <lineage>
        <taxon>Archaea</taxon>
        <taxon>Methanobacteriati</taxon>
        <taxon>Methanobacteriota</taxon>
        <taxon>Stenosarchaea group</taxon>
        <taxon>Methanomicrobia</taxon>
        <taxon>Methanosarcinales</taxon>
        <taxon>Methanosarcinaceae</taxon>
        <taxon>Methanolobus</taxon>
    </lineage>
</organism>
<evidence type="ECO:0000256" key="5">
    <source>
        <dbReference type="ARBA" id="ARBA00022540"/>
    </source>
</evidence>
<evidence type="ECO:0000313" key="12">
    <source>
        <dbReference type="Proteomes" id="UP000198535"/>
    </source>
</evidence>
<dbReference type="InterPro" id="IPR045196">
    <property type="entry name" value="IF2/IF5"/>
</dbReference>
<dbReference type="Proteomes" id="UP000198535">
    <property type="component" value="Unassembled WGS sequence"/>
</dbReference>
<dbReference type="FunFam" id="3.30.30.170:FF:000001">
    <property type="entry name" value="Eukaryotic translation initiation factor 2 subunit"/>
    <property type="match status" value="1"/>
</dbReference>
<proteinExistence type="inferred from homology"/>
<comment type="similarity">
    <text evidence="2 9">Belongs to the eIF-2-beta/eIF-5 family.</text>
</comment>
<dbReference type="NCBIfam" id="NF008993">
    <property type="entry name" value="PRK12336.1"/>
    <property type="match status" value="1"/>
</dbReference>
<dbReference type="PANTHER" id="PTHR23001:SF3">
    <property type="entry name" value="EUKARYOTIC TRANSLATION INITIATION FACTOR 2 SUBUNIT 2"/>
    <property type="match status" value="1"/>
</dbReference>
<dbReference type="InterPro" id="IPR016190">
    <property type="entry name" value="Transl_init_fac_IF2/IF5_Zn-bd"/>
</dbReference>
<dbReference type="SUPFAM" id="SSF100966">
    <property type="entry name" value="Translation initiation factor 2 beta, aIF2beta, N-terminal domain"/>
    <property type="match status" value="1"/>
</dbReference>
<reference evidence="12" key="1">
    <citation type="submission" date="2016-10" db="EMBL/GenBank/DDBJ databases">
        <authorList>
            <person name="Varghese N."/>
            <person name="Submissions S."/>
        </authorList>
    </citation>
    <scope>NUCLEOTIDE SEQUENCE [LARGE SCALE GENOMIC DNA]</scope>
    <source>
        <strain evidence="12">Mob M</strain>
    </source>
</reference>
<dbReference type="InterPro" id="IPR004458">
    <property type="entry name" value="TIF2_bsu_arc"/>
</dbReference>
<evidence type="ECO:0000256" key="2">
    <source>
        <dbReference type="ARBA" id="ARBA00010397"/>
    </source>
</evidence>
<gene>
    <name evidence="9" type="primary">eif2b</name>
    <name evidence="11" type="ORF">SAMN04488696_1240</name>
</gene>
<evidence type="ECO:0000256" key="6">
    <source>
        <dbReference type="ARBA" id="ARBA00022917"/>
    </source>
</evidence>
<dbReference type="Gene3D" id="2.40.50.140">
    <property type="entry name" value="Nucleic acid-binding proteins"/>
    <property type="match status" value="1"/>
</dbReference>
<dbReference type="OrthoDB" id="38099at2157"/>
<dbReference type="SMART" id="SM00653">
    <property type="entry name" value="eIF2B_5"/>
    <property type="match status" value="1"/>
</dbReference>
<protein>
    <recommendedName>
        <fullName evidence="4 9">Translation initiation factor 2 subunit beta</fullName>
    </recommendedName>
    <alternativeName>
        <fullName evidence="7 9">aIF2-beta</fullName>
    </alternativeName>
    <alternativeName>
        <fullName evidence="8 9">eIF-2-beta</fullName>
    </alternativeName>
</protein>
<comment type="subunit">
    <text evidence="3 9">Heterotrimer composed of an alpha, a beta and a gamma chain.</text>
</comment>
<dbReference type="InterPro" id="IPR016189">
    <property type="entry name" value="Transl_init_fac_IF2/IF5_N"/>
</dbReference>
<evidence type="ECO:0000256" key="4">
    <source>
        <dbReference type="ARBA" id="ARBA00022314"/>
    </source>
</evidence>
<dbReference type="NCBIfam" id="NF003067">
    <property type="entry name" value="PRK03988.1"/>
    <property type="match status" value="1"/>
</dbReference>
<accession>A0A1I4QXS2</accession>
<evidence type="ECO:0000256" key="1">
    <source>
        <dbReference type="ARBA" id="ARBA00003323"/>
    </source>
</evidence>
<comment type="function">
    <text evidence="1 9">eIF-2 functions in the early steps of protein synthesis by forming a ternary complex with GTP and initiator tRNA.</text>
</comment>
<dbReference type="RefSeq" id="WP_091934799.1">
    <property type="nucleotide sequence ID" value="NZ_FOUJ01000002.1"/>
</dbReference>
<evidence type="ECO:0000256" key="3">
    <source>
        <dbReference type="ARBA" id="ARBA00011243"/>
    </source>
</evidence>
<keyword evidence="5 9" id="KW-0396">Initiation factor</keyword>
<dbReference type="AlphaFoldDB" id="A0A1I4QXS2"/>
<dbReference type="GO" id="GO:0003743">
    <property type="term" value="F:translation initiation factor activity"/>
    <property type="evidence" value="ECO:0007669"/>
    <property type="project" value="UniProtKB-UniRule"/>
</dbReference>
<dbReference type="SUPFAM" id="SSF50249">
    <property type="entry name" value="Nucleic acid-binding proteins"/>
    <property type="match status" value="1"/>
</dbReference>
<name>A0A1I4QXS2_9EURY</name>
<evidence type="ECO:0000256" key="8">
    <source>
        <dbReference type="ARBA" id="ARBA00032408"/>
    </source>
</evidence>
<evidence type="ECO:0000256" key="7">
    <source>
        <dbReference type="ARBA" id="ARBA00031466"/>
    </source>
</evidence>
<dbReference type="NCBIfam" id="TIGR00311">
    <property type="entry name" value="aIF-2beta"/>
    <property type="match status" value="1"/>
</dbReference>
<feature type="domain" description="TRAM" evidence="10">
    <location>
        <begin position="145"/>
        <end position="202"/>
    </location>
</feature>
<keyword evidence="6 9" id="KW-0648">Protein biosynthesis</keyword>
<dbReference type="PANTHER" id="PTHR23001">
    <property type="entry name" value="EUKARYOTIC TRANSLATION INITIATION FACTOR"/>
    <property type="match status" value="1"/>
</dbReference>
<dbReference type="SUPFAM" id="SSF75689">
    <property type="entry name" value="Zinc-binding domain of translation initiation factor 2 beta"/>
    <property type="match status" value="1"/>
</dbReference>
<evidence type="ECO:0000259" key="10">
    <source>
        <dbReference type="PROSITE" id="PS50926"/>
    </source>
</evidence>
<dbReference type="InterPro" id="IPR012340">
    <property type="entry name" value="NA-bd_OB-fold"/>
</dbReference>